<proteinExistence type="inferred from homology"/>
<dbReference type="PANTHER" id="PTHR46268">
    <property type="entry name" value="STRESS RESPONSE PROTEIN NHAX"/>
    <property type="match status" value="1"/>
</dbReference>
<accession>A0A1R4G4V8</accession>
<name>A0A1R4G4V8_BREDI</name>
<sequence length="142" mass="14590">MAEQETPVVVCGIDGSAHAETAVRLAAHLAKAKGGKLALVAVNPLSSASGHPDIRAWKVEEQEAILTRSMAEARRHCKSVEAVTTEGHDVADALIAAAAQLGADHIVVGTGDRKGVVNWLMGSTAKAVAARAPVSVTIARQA</sequence>
<dbReference type="Gene3D" id="3.40.50.620">
    <property type="entry name" value="HUPs"/>
    <property type="match status" value="1"/>
</dbReference>
<evidence type="ECO:0000313" key="3">
    <source>
        <dbReference type="EMBL" id="SJM63123.1"/>
    </source>
</evidence>
<dbReference type="AlphaFoldDB" id="A0A1R4G4V8"/>
<evidence type="ECO:0000256" key="1">
    <source>
        <dbReference type="ARBA" id="ARBA00008791"/>
    </source>
</evidence>
<feature type="domain" description="UspA" evidence="2">
    <location>
        <begin position="9"/>
        <end position="140"/>
    </location>
</feature>
<dbReference type="InterPro" id="IPR006015">
    <property type="entry name" value="Universal_stress_UspA"/>
</dbReference>
<dbReference type="Pfam" id="PF00582">
    <property type="entry name" value="Usp"/>
    <property type="match status" value="1"/>
</dbReference>
<evidence type="ECO:0000259" key="2">
    <source>
        <dbReference type="Pfam" id="PF00582"/>
    </source>
</evidence>
<dbReference type="EMBL" id="FUIE01000049">
    <property type="protein sequence ID" value="SJM63123.1"/>
    <property type="molecule type" value="Genomic_DNA"/>
</dbReference>
<dbReference type="InterPro" id="IPR006016">
    <property type="entry name" value="UspA"/>
</dbReference>
<dbReference type="CDD" id="cd00293">
    <property type="entry name" value="USP-like"/>
    <property type="match status" value="1"/>
</dbReference>
<dbReference type="SUPFAM" id="SSF52402">
    <property type="entry name" value="Adenine nucleotide alpha hydrolases-like"/>
    <property type="match status" value="1"/>
</dbReference>
<dbReference type="InterPro" id="IPR014729">
    <property type="entry name" value="Rossmann-like_a/b/a_fold"/>
</dbReference>
<protein>
    <recommendedName>
        <fullName evidence="2">UspA domain-containing protein</fullName>
    </recommendedName>
</protein>
<dbReference type="RefSeq" id="WP_087140708.1">
    <property type="nucleotide sequence ID" value="NZ_FUIE01000049.1"/>
</dbReference>
<dbReference type="PANTHER" id="PTHR46268:SF6">
    <property type="entry name" value="UNIVERSAL STRESS PROTEIN UP12"/>
    <property type="match status" value="1"/>
</dbReference>
<comment type="similarity">
    <text evidence="1">Belongs to the universal stress protein A family.</text>
</comment>
<dbReference type="Proteomes" id="UP000195766">
    <property type="component" value="Unassembled WGS sequence"/>
</dbReference>
<organism evidence="3 4">
    <name type="scientific">Brevundimonas diminuta 3F5N</name>
    <dbReference type="NCBI Taxonomy" id="1255603"/>
    <lineage>
        <taxon>Bacteria</taxon>
        <taxon>Pseudomonadati</taxon>
        <taxon>Pseudomonadota</taxon>
        <taxon>Alphaproteobacteria</taxon>
        <taxon>Caulobacterales</taxon>
        <taxon>Caulobacteraceae</taxon>
        <taxon>Brevundimonas</taxon>
    </lineage>
</organism>
<evidence type="ECO:0000313" key="4">
    <source>
        <dbReference type="Proteomes" id="UP000195766"/>
    </source>
</evidence>
<gene>
    <name evidence="3" type="ORF">FM111_09350</name>
</gene>
<reference evidence="3 4" key="1">
    <citation type="submission" date="2017-02" db="EMBL/GenBank/DDBJ databases">
        <authorList>
            <person name="Peterson S.W."/>
        </authorList>
    </citation>
    <scope>NUCLEOTIDE SEQUENCE [LARGE SCALE GENOMIC DNA]</scope>
    <source>
        <strain evidence="3 4">3F5N</strain>
    </source>
</reference>
<dbReference type="OrthoDB" id="7205478at2"/>
<dbReference type="PRINTS" id="PR01438">
    <property type="entry name" value="UNVRSLSTRESS"/>
</dbReference>